<evidence type="ECO:0000313" key="2">
    <source>
        <dbReference type="Proteomes" id="UP000321514"/>
    </source>
</evidence>
<dbReference type="Proteomes" id="UP000321514">
    <property type="component" value="Unassembled WGS sequence"/>
</dbReference>
<dbReference type="Pfam" id="PF11617">
    <property type="entry name" value="Cu-binding_MopE"/>
    <property type="match status" value="9"/>
</dbReference>
<evidence type="ECO:0000313" key="1">
    <source>
        <dbReference type="EMBL" id="GEN07187.1"/>
    </source>
</evidence>
<accession>A0A511T038</accession>
<comment type="caution">
    <text evidence="1">The sequence shown here is derived from an EMBL/GenBank/DDBJ whole genome shotgun (WGS) entry which is preliminary data.</text>
</comment>
<dbReference type="InterPro" id="IPR021655">
    <property type="entry name" value="Put_metal-bd"/>
</dbReference>
<dbReference type="AlphaFoldDB" id="A0A511T038"/>
<sequence>MSQADAGPTAAPMACNGCEPFPDPFPECTPEVCDGVDNDCDGLTDEGLILTLYRDADGDGKGAGVGKAACAQSGWVSNNSDCDDNNASIWQWRRYYRDADGDGFGLPSTWRDSCGQPSGYVTDATDCNDASSAVKPGVVKSCGIGACAASVQACINGVEQVCTPRLPTEEVCDQIDNNCNGQVDDLPPVSCGVGFCRRTVPACATLCELEERHDGKPPVEVCTWRSNYCVAGSPKPAESCNGVDDNCNGMTDEGVQLTFYRDEDGDGFGAASAPIGSGCSVPSGASLNSQDCNDKNAAVHPSAQKTCGVGACANSVPACRNGVEQSCTPLPPEGERCDSIDNDCNGQVDDVPPRTCGVGACARSVPTCTTECWMEPSRDGKPPREVCEWGDYGTCIPGPPVPEVCANGIDEDCNGLADDSTQPNAWLDFYADQDQDGYGATWMSTRACRQPNYMTRLGGDCDDTRSTVRPGAAEVCDGIDNNCNANIDEAGICEQSRCQ</sequence>
<reference evidence="1 2" key="1">
    <citation type="submission" date="2019-07" db="EMBL/GenBank/DDBJ databases">
        <title>Whole genome shotgun sequence of Myxococcus fulvus NBRC 100333.</title>
        <authorList>
            <person name="Hosoyama A."/>
            <person name="Uohara A."/>
            <person name="Ohji S."/>
            <person name="Ichikawa N."/>
        </authorList>
    </citation>
    <scope>NUCLEOTIDE SEQUENCE [LARGE SCALE GENOMIC DNA]</scope>
    <source>
        <strain evidence="1 2">NBRC 100333</strain>
    </source>
</reference>
<gene>
    <name evidence="1" type="ORF">MFU01_22240</name>
</gene>
<name>A0A511T038_MYXFU</name>
<protein>
    <submittedName>
        <fullName evidence="1">Uncharacterized protein</fullName>
    </submittedName>
</protein>
<organism evidence="1 2">
    <name type="scientific">Myxococcus fulvus</name>
    <dbReference type="NCBI Taxonomy" id="33"/>
    <lineage>
        <taxon>Bacteria</taxon>
        <taxon>Pseudomonadati</taxon>
        <taxon>Myxococcota</taxon>
        <taxon>Myxococcia</taxon>
        <taxon>Myxococcales</taxon>
        <taxon>Cystobacterineae</taxon>
        <taxon>Myxococcaceae</taxon>
        <taxon>Myxococcus</taxon>
    </lineage>
</organism>
<dbReference type="EMBL" id="BJXR01000022">
    <property type="protein sequence ID" value="GEN07187.1"/>
    <property type="molecule type" value="Genomic_DNA"/>
</dbReference>
<proteinExistence type="predicted"/>